<dbReference type="Gene3D" id="3.20.20.30">
    <property type="entry name" value="Luciferase-like domain"/>
    <property type="match status" value="1"/>
</dbReference>
<dbReference type="GO" id="GO:0047646">
    <property type="term" value="F:alkanal monooxygenase (FMN-linked) activity"/>
    <property type="evidence" value="ECO:0007669"/>
    <property type="project" value="UniProtKB-EC"/>
</dbReference>
<proteinExistence type="predicted"/>
<dbReference type="InterPro" id="IPR011251">
    <property type="entry name" value="Luciferase-like_dom"/>
</dbReference>
<sequence>MIKRFSVLYVGQIDLEDVGANGRDPDDRRYTNDQLAQTYEHAMALAKQMDDSGYYCLWAAEHHFQREGYECIPNLTLLGTHLAAHTKNLKFGAAFNILPLWHPLRLAEDFSLGDILTGGRLIFGVGRGYQTREVETFGSPLIDQDANRELFEEQVEIILKAFNEESFSHHGKHYDIPPDVPYRGYQMKEITLVPRPTHLPVEIWQPMTSGRSIEFIAKNGIKGMTALSGEKVVDQFFNTYCDAAQEAGRSLILGQDMALGFGFYIADTQEEAIEKLRPFHDERYKWFAPFGLVRYVDEEGRMWGAPGAPARTPIVEDGVQQKAWICGPPEHFVETLRYFEEKYPGLEDIVLQWPEGMPWHELSAQLEIFSKEVIPAFINRS</sequence>
<dbReference type="GO" id="GO:0005829">
    <property type="term" value="C:cytosol"/>
    <property type="evidence" value="ECO:0007669"/>
    <property type="project" value="TreeGrafter"/>
</dbReference>
<reference evidence="4" key="1">
    <citation type="submission" date="2015-10" db="EMBL/GenBank/DDBJ databases">
        <authorList>
            <person name="Gilbert D.G."/>
        </authorList>
    </citation>
    <scope>NUCLEOTIDE SEQUENCE</scope>
</reference>
<dbReference type="InterPro" id="IPR036661">
    <property type="entry name" value="Luciferase-like_sf"/>
</dbReference>
<name>A0A161JV37_9ZZZZ</name>
<organism evidence="4">
    <name type="scientific">hydrothermal vent metagenome</name>
    <dbReference type="NCBI Taxonomy" id="652676"/>
    <lineage>
        <taxon>unclassified sequences</taxon>
        <taxon>metagenomes</taxon>
        <taxon>ecological metagenomes</taxon>
    </lineage>
</organism>
<evidence type="ECO:0000256" key="2">
    <source>
        <dbReference type="ARBA" id="ARBA00023033"/>
    </source>
</evidence>
<dbReference type="EC" id="1.14.14.3" evidence="4"/>
<accession>A0A161JV37</accession>
<feature type="domain" description="Luciferase-like" evidence="3">
    <location>
        <begin position="34"/>
        <end position="341"/>
    </location>
</feature>
<dbReference type="Pfam" id="PF00296">
    <property type="entry name" value="Bac_luciferase"/>
    <property type="match status" value="1"/>
</dbReference>
<dbReference type="SUPFAM" id="SSF51679">
    <property type="entry name" value="Bacterial luciferase-like"/>
    <property type="match status" value="1"/>
</dbReference>
<protein>
    <submittedName>
        <fullName evidence="4">Alkanal monooxygenase (FMN-linked)</fullName>
        <ecNumber evidence="4">1.14.14.3</ecNumber>
    </submittedName>
</protein>
<dbReference type="PANTHER" id="PTHR30137:SF8">
    <property type="entry name" value="BLR5498 PROTEIN"/>
    <property type="match status" value="1"/>
</dbReference>
<dbReference type="AlphaFoldDB" id="A0A161JV37"/>
<evidence type="ECO:0000259" key="3">
    <source>
        <dbReference type="Pfam" id="PF00296"/>
    </source>
</evidence>
<evidence type="ECO:0000256" key="1">
    <source>
        <dbReference type="ARBA" id="ARBA00023002"/>
    </source>
</evidence>
<dbReference type="PANTHER" id="PTHR30137">
    <property type="entry name" value="LUCIFERASE-LIKE MONOOXYGENASE"/>
    <property type="match status" value="1"/>
</dbReference>
<keyword evidence="1 4" id="KW-0560">Oxidoreductase</keyword>
<keyword evidence="2 4" id="KW-0503">Monooxygenase</keyword>
<dbReference type="EMBL" id="FAXA01000052">
    <property type="protein sequence ID" value="CUV01333.1"/>
    <property type="molecule type" value="Genomic_DNA"/>
</dbReference>
<gene>
    <name evidence="4" type="ORF">MGWOODY_Clf942</name>
</gene>
<dbReference type="InterPro" id="IPR050766">
    <property type="entry name" value="Bact_Lucif_Oxidored"/>
</dbReference>
<evidence type="ECO:0000313" key="4">
    <source>
        <dbReference type="EMBL" id="CUV01333.1"/>
    </source>
</evidence>